<gene>
    <name evidence="3" type="ORF">AQZ52_13720</name>
</gene>
<feature type="domain" description="VOC" evidence="2">
    <location>
        <begin position="8"/>
        <end position="112"/>
    </location>
</feature>
<dbReference type="Proteomes" id="UP000058012">
    <property type="component" value="Unassembled WGS sequence"/>
</dbReference>
<dbReference type="PROSITE" id="PS51819">
    <property type="entry name" value="VOC"/>
    <property type="match status" value="2"/>
</dbReference>
<name>A0A117UU25_9SPHN</name>
<dbReference type="InterPro" id="IPR050383">
    <property type="entry name" value="GlyoxalaseI/FosfomycinResist"/>
</dbReference>
<accession>A0A117UU25</accession>
<dbReference type="PANTHER" id="PTHR21366">
    <property type="entry name" value="GLYOXALASE FAMILY PROTEIN"/>
    <property type="match status" value="1"/>
</dbReference>
<evidence type="ECO:0000259" key="2">
    <source>
        <dbReference type="PROSITE" id="PS51819"/>
    </source>
</evidence>
<dbReference type="EMBL" id="LLZS01000008">
    <property type="protein sequence ID" value="KUR70875.1"/>
    <property type="molecule type" value="Genomic_DNA"/>
</dbReference>
<feature type="region of interest" description="Disordered" evidence="1">
    <location>
        <begin position="114"/>
        <end position="134"/>
    </location>
</feature>
<dbReference type="AlphaFoldDB" id="A0A117UU25"/>
<dbReference type="OrthoDB" id="9803142at2"/>
<reference evidence="3 4" key="1">
    <citation type="submission" date="2015-10" db="EMBL/GenBank/DDBJ databases">
        <title>Draft genome sequence of Novosphingobium fuchskuhlense DSM 25065 isolated from a surface water sample of the southwest basin of Lake Grosse Fuchskuhle.</title>
        <authorList>
            <person name="Ruckert C."/>
            <person name="Winkler A."/>
            <person name="Glaeser J."/>
            <person name="Grossart H.-P."/>
            <person name="Kalinowski J."/>
            <person name="Glaeser S."/>
        </authorList>
    </citation>
    <scope>NUCLEOTIDE SEQUENCE [LARGE SCALE GENOMIC DNA]</scope>
    <source>
        <strain evidence="3 4">FNE08-7</strain>
    </source>
</reference>
<dbReference type="SUPFAM" id="SSF54593">
    <property type="entry name" value="Glyoxalase/Bleomycin resistance protein/Dihydroxybiphenyl dioxygenase"/>
    <property type="match status" value="1"/>
</dbReference>
<feature type="domain" description="VOC" evidence="2">
    <location>
        <begin position="151"/>
        <end position="275"/>
    </location>
</feature>
<dbReference type="InterPro" id="IPR037523">
    <property type="entry name" value="VOC_core"/>
</dbReference>
<comment type="caution">
    <text evidence="3">The sequence shown here is derived from an EMBL/GenBank/DDBJ whole genome shotgun (WGS) entry which is preliminary data.</text>
</comment>
<keyword evidence="4" id="KW-1185">Reference proteome</keyword>
<dbReference type="RefSeq" id="WP_067911807.1">
    <property type="nucleotide sequence ID" value="NZ_KQ954245.1"/>
</dbReference>
<evidence type="ECO:0000256" key="1">
    <source>
        <dbReference type="SAM" id="MobiDB-lite"/>
    </source>
</evidence>
<dbReference type="Gene3D" id="3.10.180.10">
    <property type="entry name" value="2,3-Dihydroxybiphenyl 1,2-Dioxygenase, domain 1"/>
    <property type="match status" value="2"/>
</dbReference>
<dbReference type="PANTHER" id="PTHR21366:SF14">
    <property type="entry name" value="GLYOXALASE DOMAIN-CONTAINING PROTEIN 5"/>
    <property type="match status" value="1"/>
</dbReference>
<organism evidence="3 4">
    <name type="scientific">Novosphingobium fuchskuhlense</name>
    <dbReference type="NCBI Taxonomy" id="1117702"/>
    <lineage>
        <taxon>Bacteria</taxon>
        <taxon>Pseudomonadati</taxon>
        <taxon>Pseudomonadota</taxon>
        <taxon>Alphaproteobacteria</taxon>
        <taxon>Sphingomonadales</taxon>
        <taxon>Sphingomonadaceae</taxon>
        <taxon>Novosphingobium</taxon>
    </lineage>
</organism>
<evidence type="ECO:0000313" key="4">
    <source>
        <dbReference type="Proteomes" id="UP000058012"/>
    </source>
</evidence>
<proteinExistence type="predicted"/>
<evidence type="ECO:0000313" key="3">
    <source>
        <dbReference type="EMBL" id="KUR70875.1"/>
    </source>
</evidence>
<dbReference type="InterPro" id="IPR029068">
    <property type="entry name" value="Glyas_Bleomycin-R_OHBP_Dase"/>
</dbReference>
<protein>
    <submittedName>
        <fullName evidence="3">Glyoxalase</fullName>
    </submittedName>
</protein>
<sequence length="339" mass="37323">MPVIKIEDIAHVRFAAPDLATMRRFLEDFGFETFEHGGRLYGRAYDGRPFVHVTQPGEARFLAVGLRAASRGDLEKLAQAEGVPVEVLAEPGGGHVVRLTDPDGYGVEVVAEQAGEEARPPLTDPPRNTAAAKPRLRQTVRLQSAPAHIQRIGHAVLRVRDFRTSEAWYKARFGLLTSDEVEAAKDVPLGAFLRCDRGDRPSDHHTLFLAQLPGPAGLLHAAFEVANLDDLMLGHQHLKAAGRKPAWGVGRHIMGSQIFDYWLDPFGNELEHWTDGDLFTASDPPQKQTMQALLAVQWGSPHPMLAGRLAPPAGLVAFFMALRLRVLRLFRRKPEGSSA</sequence>
<dbReference type="STRING" id="1117702.AQZ52_13720"/>
<dbReference type="Pfam" id="PF00903">
    <property type="entry name" value="Glyoxalase"/>
    <property type="match status" value="1"/>
</dbReference>
<dbReference type="InterPro" id="IPR004360">
    <property type="entry name" value="Glyas_Fos-R_dOase_dom"/>
</dbReference>